<dbReference type="KEGG" id="taa:NMY3_03563"/>
<gene>
    <name evidence="2" type="ORF">NMY3_03563</name>
</gene>
<feature type="transmembrane region" description="Helical" evidence="1">
    <location>
        <begin position="61"/>
        <end position="79"/>
    </location>
</feature>
<dbReference type="EMBL" id="CP012850">
    <property type="protein sequence ID" value="ALI37745.1"/>
    <property type="molecule type" value="Genomic_DNA"/>
</dbReference>
<sequence length="91" mass="9901">MVKVSYKPILVAGLIMVVVGVIGVSITAPVVIQDSIPDTEYNIQSPPNEVEFRNPMVDAEVVSIMLIIVGWAVSLFGWYTKTDKKNPAIPS</sequence>
<organism evidence="2 3">
    <name type="scientific">Candidatus Nitrosocosmicus oleophilus</name>
    <dbReference type="NCBI Taxonomy" id="1353260"/>
    <lineage>
        <taxon>Archaea</taxon>
        <taxon>Nitrososphaerota</taxon>
        <taxon>Nitrososphaeria</taxon>
        <taxon>Nitrososphaerales</taxon>
        <taxon>Nitrososphaeraceae</taxon>
        <taxon>Candidatus Nitrosocosmicus</taxon>
    </lineage>
</organism>
<keyword evidence="1" id="KW-0472">Membrane</keyword>
<reference evidence="3" key="1">
    <citation type="submission" date="2015-10" db="EMBL/GenBank/DDBJ databases">
        <title>Niche specialization of a soil ammonia-oxidizing archaeon, Candidatus Nitrosocosmicus oleophilus.</title>
        <authorList>
            <person name="Jung M.-Y."/>
            <person name="Rhee S.-K."/>
        </authorList>
    </citation>
    <scope>NUCLEOTIDE SEQUENCE [LARGE SCALE GENOMIC DNA]</scope>
    <source>
        <strain evidence="3">MY3</strain>
    </source>
</reference>
<feature type="transmembrane region" description="Helical" evidence="1">
    <location>
        <begin position="9"/>
        <end position="32"/>
    </location>
</feature>
<keyword evidence="3" id="KW-1185">Reference proteome</keyword>
<dbReference type="AlphaFoldDB" id="A0A654M2S7"/>
<dbReference type="Proteomes" id="UP000058925">
    <property type="component" value="Chromosome"/>
</dbReference>
<dbReference type="RefSeq" id="WP_196816759.1">
    <property type="nucleotide sequence ID" value="NZ_CP012850.1"/>
</dbReference>
<dbReference type="GeneID" id="60423385"/>
<accession>A0A654M2S7</accession>
<evidence type="ECO:0000256" key="1">
    <source>
        <dbReference type="SAM" id="Phobius"/>
    </source>
</evidence>
<name>A0A654M2S7_9ARCH</name>
<dbReference type="OrthoDB" id="11588at2157"/>
<keyword evidence="1" id="KW-0812">Transmembrane</keyword>
<evidence type="ECO:0000313" key="3">
    <source>
        <dbReference type="Proteomes" id="UP000058925"/>
    </source>
</evidence>
<evidence type="ECO:0000313" key="2">
    <source>
        <dbReference type="EMBL" id="ALI37745.1"/>
    </source>
</evidence>
<proteinExistence type="predicted"/>
<protein>
    <submittedName>
        <fullName evidence="2">Uncharacterized protein</fullName>
    </submittedName>
</protein>
<keyword evidence="1" id="KW-1133">Transmembrane helix</keyword>